<dbReference type="Gene3D" id="1.10.150.240">
    <property type="entry name" value="Putative phosphatase, domain 2"/>
    <property type="match status" value="1"/>
</dbReference>
<dbReference type="InterPro" id="IPR036412">
    <property type="entry name" value="HAD-like_sf"/>
</dbReference>
<keyword evidence="4" id="KW-0460">Magnesium</keyword>
<evidence type="ECO:0000313" key="6">
    <source>
        <dbReference type="Proteomes" id="UP000661163"/>
    </source>
</evidence>
<dbReference type="InterPro" id="IPR023214">
    <property type="entry name" value="HAD_sf"/>
</dbReference>
<dbReference type="SFLD" id="SFLDS00003">
    <property type="entry name" value="Haloacid_Dehalogenase"/>
    <property type="match status" value="1"/>
</dbReference>
<keyword evidence="3" id="KW-0479">Metal-binding</keyword>
<dbReference type="AlphaFoldDB" id="A0AAE4YZZ7"/>
<proteinExistence type="inferred from homology"/>
<dbReference type="InterPro" id="IPR006439">
    <property type="entry name" value="HAD-SF_hydro_IA"/>
</dbReference>
<dbReference type="SUPFAM" id="SSF56784">
    <property type="entry name" value="HAD-like"/>
    <property type="match status" value="1"/>
</dbReference>
<sequence>MSFSKSPELLIFDCDAVLVDCELIATTVHIETLAKCGYIISAEEYNDRFIGMTDQQSYSVIESEGGLRLPEDHHERVMAEVANRYTRDLRATSGVRQTLEAIDLKKCVASNSDAAKLCLALKITDLHDFFWPHVFSASQVARGKPAPDLFLFAAQNMNTPAGSCLVIEDSVAGTQAAVAAGMMVIGFVGGSHCLAGHGDKLMEAGATKLFSRMTALPQILERIRI</sequence>
<dbReference type="CDD" id="cd07526">
    <property type="entry name" value="HAD_BPGM_like"/>
    <property type="match status" value="1"/>
</dbReference>
<dbReference type="GO" id="GO:0016787">
    <property type="term" value="F:hydrolase activity"/>
    <property type="evidence" value="ECO:0007669"/>
    <property type="project" value="UniProtKB-KW"/>
</dbReference>
<dbReference type="InterPro" id="IPR041492">
    <property type="entry name" value="HAD_2"/>
</dbReference>
<evidence type="ECO:0000256" key="2">
    <source>
        <dbReference type="ARBA" id="ARBA00006171"/>
    </source>
</evidence>
<comment type="caution">
    <text evidence="5">The sequence shown here is derived from an EMBL/GenBank/DDBJ whole genome shotgun (WGS) entry which is preliminary data.</text>
</comment>
<dbReference type="PANTHER" id="PTHR46193">
    <property type="entry name" value="6-PHOSPHOGLUCONATE PHOSPHATASE"/>
    <property type="match status" value="1"/>
</dbReference>
<organism evidence="5 6">
    <name type="scientific">Rhizobium ruizarguesonis</name>
    <dbReference type="NCBI Taxonomy" id="2081791"/>
    <lineage>
        <taxon>Bacteria</taxon>
        <taxon>Pseudomonadati</taxon>
        <taxon>Pseudomonadota</taxon>
        <taxon>Alphaproteobacteria</taxon>
        <taxon>Hyphomicrobiales</taxon>
        <taxon>Rhizobiaceae</taxon>
        <taxon>Rhizobium/Agrobacterium group</taxon>
        <taxon>Rhizobium</taxon>
    </lineage>
</organism>
<keyword evidence="5" id="KW-0378">Hydrolase</keyword>
<gene>
    <name evidence="5" type="ORF">GR217_37085</name>
</gene>
<dbReference type="InterPro" id="IPR051600">
    <property type="entry name" value="Beta-PGM-like"/>
</dbReference>
<protein>
    <submittedName>
        <fullName evidence="5">HAD-IA family hydrolase</fullName>
    </submittedName>
</protein>
<dbReference type="SFLD" id="SFLDG01129">
    <property type="entry name" value="C1.5:_HAD__Beta-PGM__Phosphata"/>
    <property type="match status" value="1"/>
</dbReference>
<reference evidence="5 6" key="1">
    <citation type="submission" date="2019-12" db="EMBL/GenBank/DDBJ databases">
        <title>Rhizobium genotypes associated with high levels of biological nitrogen fixation by grain legumes in a temperate-maritime cropping system.</title>
        <authorList>
            <person name="Maluk M."/>
            <person name="Francesc Ferrando Molina F."/>
            <person name="Lopez Del Egido L."/>
            <person name="Lafos M."/>
            <person name="Langarica-Fuentes A."/>
            <person name="Gebre Yohannes G."/>
            <person name="Young M.W."/>
            <person name="Martin P."/>
            <person name="Gantlett R."/>
            <person name="Kenicer G."/>
            <person name="Hawes C."/>
            <person name="Begg G.S."/>
            <person name="Quilliam R.S."/>
            <person name="Squire G.R."/>
            <person name="Poole P.S."/>
            <person name="Young P.W."/>
            <person name="Iannetta P.M."/>
            <person name="James E.K."/>
        </authorList>
    </citation>
    <scope>NUCLEOTIDE SEQUENCE [LARGE SCALE GENOMIC DNA]</scope>
    <source>
        <strain evidence="5 6">JHI985</strain>
    </source>
</reference>
<dbReference type="NCBIfam" id="TIGR01509">
    <property type="entry name" value="HAD-SF-IA-v3"/>
    <property type="match status" value="1"/>
</dbReference>
<dbReference type="PANTHER" id="PTHR46193:SF10">
    <property type="entry name" value="6-PHOSPHOGLUCONATE PHOSPHATASE"/>
    <property type="match status" value="1"/>
</dbReference>
<comment type="similarity">
    <text evidence="2">Belongs to the HAD-like hydrolase superfamily. CbbY/CbbZ/Gph/YieH family.</text>
</comment>
<dbReference type="Gene3D" id="3.40.50.1000">
    <property type="entry name" value="HAD superfamily/HAD-like"/>
    <property type="match status" value="1"/>
</dbReference>
<dbReference type="RefSeq" id="WP_018497381.1">
    <property type="nucleotide sequence ID" value="NZ_WUFC01000069.1"/>
</dbReference>
<dbReference type="Pfam" id="PF13419">
    <property type="entry name" value="HAD_2"/>
    <property type="match status" value="1"/>
</dbReference>
<comment type="cofactor">
    <cofactor evidence="1">
        <name>Mg(2+)</name>
        <dbReference type="ChEBI" id="CHEBI:18420"/>
    </cofactor>
</comment>
<evidence type="ECO:0000313" key="5">
    <source>
        <dbReference type="EMBL" id="NEI53208.1"/>
    </source>
</evidence>
<dbReference type="EMBL" id="WUFC01000069">
    <property type="protein sequence ID" value="NEI53208.1"/>
    <property type="molecule type" value="Genomic_DNA"/>
</dbReference>
<evidence type="ECO:0000256" key="4">
    <source>
        <dbReference type="ARBA" id="ARBA00022842"/>
    </source>
</evidence>
<name>A0AAE4YZZ7_9HYPH</name>
<evidence type="ECO:0000256" key="3">
    <source>
        <dbReference type="ARBA" id="ARBA00022723"/>
    </source>
</evidence>
<accession>A0AAE4YZZ7</accession>
<evidence type="ECO:0000256" key="1">
    <source>
        <dbReference type="ARBA" id="ARBA00001946"/>
    </source>
</evidence>
<dbReference type="InterPro" id="IPR023198">
    <property type="entry name" value="PGP-like_dom2"/>
</dbReference>
<dbReference type="GO" id="GO:0046872">
    <property type="term" value="F:metal ion binding"/>
    <property type="evidence" value="ECO:0007669"/>
    <property type="project" value="UniProtKB-KW"/>
</dbReference>
<dbReference type="Proteomes" id="UP000661163">
    <property type="component" value="Unassembled WGS sequence"/>
</dbReference>